<sequence length="97" mass="10918">MDDVANPRAWVCEEPRSLGLRGTQEPGFARNLARGFLTNLGACVREEPSSRVPDEPSSRVRNEPRCLGSSWVPRFAMNPDSWVSDPRFRTSRFLLVG</sequence>
<proteinExistence type="predicted"/>
<keyword evidence="2" id="KW-1185">Reference proteome</keyword>
<reference evidence="1 2" key="1">
    <citation type="journal article" date="2021" name="Commun. Biol.">
        <title>The genome of Shorea leprosula (Dipterocarpaceae) highlights the ecological relevance of drought in aseasonal tropical rainforests.</title>
        <authorList>
            <person name="Ng K.K.S."/>
            <person name="Kobayashi M.J."/>
            <person name="Fawcett J.A."/>
            <person name="Hatakeyama M."/>
            <person name="Paape T."/>
            <person name="Ng C.H."/>
            <person name="Ang C.C."/>
            <person name="Tnah L.H."/>
            <person name="Lee C.T."/>
            <person name="Nishiyama T."/>
            <person name="Sese J."/>
            <person name="O'Brien M.J."/>
            <person name="Copetti D."/>
            <person name="Mohd Noor M.I."/>
            <person name="Ong R.C."/>
            <person name="Putra M."/>
            <person name="Sireger I.Z."/>
            <person name="Indrioko S."/>
            <person name="Kosugi Y."/>
            <person name="Izuno A."/>
            <person name="Isagi Y."/>
            <person name="Lee S.L."/>
            <person name="Shimizu K.K."/>
        </authorList>
    </citation>
    <scope>NUCLEOTIDE SEQUENCE [LARGE SCALE GENOMIC DNA]</scope>
    <source>
        <strain evidence="1">214</strain>
    </source>
</reference>
<accession>A0AAV5I046</accession>
<comment type="caution">
    <text evidence="1">The sequence shown here is derived from an EMBL/GenBank/DDBJ whole genome shotgun (WGS) entry which is preliminary data.</text>
</comment>
<evidence type="ECO:0000313" key="2">
    <source>
        <dbReference type="Proteomes" id="UP001054252"/>
    </source>
</evidence>
<dbReference type="EMBL" id="BPVZ01000004">
    <property type="protein sequence ID" value="GKU91011.1"/>
    <property type="molecule type" value="Genomic_DNA"/>
</dbReference>
<protein>
    <submittedName>
        <fullName evidence="1">Uncharacterized protein</fullName>
    </submittedName>
</protein>
<gene>
    <name evidence="1" type="ORF">SLEP1_g4941</name>
</gene>
<dbReference type="Proteomes" id="UP001054252">
    <property type="component" value="Unassembled WGS sequence"/>
</dbReference>
<evidence type="ECO:0000313" key="1">
    <source>
        <dbReference type="EMBL" id="GKU91011.1"/>
    </source>
</evidence>
<name>A0AAV5I046_9ROSI</name>
<dbReference type="AlphaFoldDB" id="A0AAV5I046"/>
<organism evidence="1 2">
    <name type="scientific">Rubroshorea leprosula</name>
    <dbReference type="NCBI Taxonomy" id="152421"/>
    <lineage>
        <taxon>Eukaryota</taxon>
        <taxon>Viridiplantae</taxon>
        <taxon>Streptophyta</taxon>
        <taxon>Embryophyta</taxon>
        <taxon>Tracheophyta</taxon>
        <taxon>Spermatophyta</taxon>
        <taxon>Magnoliopsida</taxon>
        <taxon>eudicotyledons</taxon>
        <taxon>Gunneridae</taxon>
        <taxon>Pentapetalae</taxon>
        <taxon>rosids</taxon>
        <taxon>malvids</taxon>
        <taxon>Malvales</taxon>
        <taxon>Dipterocarpaceae</taxon>
        <taxon>Rubroshorea</taxon>
    </lineage>
</organism>